<comment type="caution">
    <text evidence="1">The sequence shown here is derived from an EMBL/GenBank/DDBJ whole genome shotgun (WGS) entry which is preliminary data.</text>
</comment>
<proteinExistence type="predicted"/>
<keyword evidence="2" id="KW-1185">Reference proteome</keyword>
<evidence type="ECO:0000313" key="1">
    <source>
        <dbReference type="EMBL" id="KAF0315385.1"/>
    </source>
</evidence>
<dbReference type="Proteomes" id="UP000434172">
    <property type="component" value="Unassembled WGS sequence"/>
</dbReference>
<reference evidence="1 2" key="1">
    <citation type="submission" date="2019-12" db="EMBL/GenBank/DDBJ databases">
        <title>A genome sequence resource for the geographically widespread anthracnose pathogen Colletotrichum asianum.</title>
        <authorList>
            <person name="Meng Y."/>
        </authorList>
    </citation>
    <scope>NUCLEOTIDE SEQUENCE [LARGE SCALE GENOMIC DNA]</scope>
    <source>
        <strain evidence="1 2">ICMP 18580</strain>
    </source>
</reference>
<organism evidence="1 2">
    <name type="scientific">Colletotrichum asianum</name>
    <dbReference type="NCBI Taxonomy" id="702518"/>
    <lineage>
        <taxon>Eukaryota</taxon>
        <taxon>Fungi</taxon>
        <taxon>Dikarya</taxon>
        <taxon>Ascomycota</taxon>
        <taxon>Pezizomycotina</taxon>
        <taxon>Sordariomycetes</taxon>
        <taxon>Hypocreomycetidae</taxon>
        <taxon>Glomerellales</taxon>
        <taxon>Glomerellaceae</taxon>
        <taxon>Colletotrichum</taxon>
        <taxon>Colletotrichum gloeosporioides species complex</taxon>
    </lineage>
</organism>
<evidence type="ECO:0000313" key="2">
    <source>
        <dbReference type="Proteomes" id="UP000434172"/>
    </source>
</evidence>
<gene>
    <name evidence="1" type="ORF">GQ607_017387</name>
</gene>
<protein>
    <submittedName>
        <fullName evidence="1">Uncharacterized protein</fullName>
    </submittedName>
</protein>
<dbReference type="AlphaFoldDB" id="A0A8H3ZKT4"/>
<dbReference type="EMBL" id="WOWK01000207">
    <property type="protein sequence ID" value="KAF0315385.1"/>
    <property type="molecule type" value="Genomic_DNA"/>
</dbReference>
<sequence>MEEDWSPRPPACCPLTRSLALSEYAGRVVARVVE</sequence>
<name>A0A8H3ZKT4_9PEZI</name>
<accession>A0A8H3ZKT4</accession>